<protein>
    <recommendedName>
        <fullName evidence="4">Neuromedin U</fullName>
    </recommendedName>
</protein>
<dbReference type="GeneID" id="57345917"/>
<feature type="chain" id="PRO_5031165194" description="Neuromedin U" evidence="1">
    <location>
        <begin position="23"/>
        <end position="263"/>
    </location>
</feature>
<dbReference type="EMBL" id="JABWPM010000013">
    <property type="protein sequence ID" value="NUY97420.1"/>
    <property type="molecule type" value="Genomic_DNA"/>
</dbReference>
<keyword evidence="1" id="KW-0732">Signal</keyword>
<evidence type="ECO:0000313" key="2">
    <source>
        <dbReference type="EMBL" id="NUY97420.1"/>
    </source>
</evidence>
<dbReference type="AlphaFoldDB" id="A0A7Y6NF85"/>
<dbReference type="Proteomes" id="UP000566985">
    <property type="component" value="Unassembled WGS sequence"/>
</dbReference>
<sequence>MKTAKMGAACLLFSSVAGNAYSADPPADAAQANNPLANMTAFNMQNYYIGDVSESDKDANQFWFRYAQPFSLGESKWLLRASLPVNTYPSPPTGGHQTGLGDLNLFTAYLIDTGNPAVSFGFGPQITAPTATENSLGSEKWSAGLVNVLFDASSPKIQYGYLASWQHSFAGEGDRSDVNLGAFQPFVFYQLGGGTYLRAAPIWNYNFQNDSYGVPLGLGVGQVIKQGKTVYNFFVEPQASVADDGPGQPRWQIFAGLNLQFLN</sequence>
<reference evidence="2 3" key="1">
    <citation type="submission" date="2020-05" db="EMBL/GenBank/DDBJ databases">
        <title>Whole Genome Sequences of Enterobacteriales Associated with the International Space Station.</title>
        <authorList>
            <person name="Bharadwaj A."/>
            <person name="Daudu R."/>
            <person name="Singh N."/>
            <person name="Wood J."/>
            <person name="Debieu M."/>
            <person name="Mason C."/>
            <person name="Wang C."/>
            <person name="Venkateswaran K."/>
        </authorList>
    </citation>
    <scope>NUCLEOTIDE SEQUENCE [LARGE SCALE GENOMIC DNA]</scope>
    <source>
        <strain evidence="2 3">IF5SW-B1</strain>
    </source>
</reference>
<name>A0A7Y6NF85_9GAMM</name>
<comment type="caution">
    <text evidence="2">The sequence shown here is derived from an EMBL/GenBank/DDBJ whole genome shotgun (WGS) entry which is preliminary data.</text>
</comment>
<evidence type="ECO:0008006" key="4">
    <source>
        <dbReference type="Google" id="ProtNLM"/>
    </source>
</evidence>
<gene>
    <name evidence="2" type="ORF">HU668_13265</name>
</gene>
<feature type="signal peptide" evidence="1">
    <location>
        <begin position="1"/>
        <end position="22"/>
    </location>
</feature>
<evidence type="ECO:0000256" key="1">
    <source>
        <dbReference type="SAM" id="SignalP"/>
    </source>
</evidence>
<proteinExistence type="predicted"/>
<organism evidence="2 3">
    <name type="scientific">Pantoea brenneri</name>
    <dbReference type="NCBI Taxonomy" id="472694"/>
    <lineage>
        <taxon>Bacteria</taxon>
        <taxon>Pseudomonadati</taxon>
        <taxon>Pseudomonadota</taxon>
        <taxon>Gammaproteobacteria</taxon>
        <taxon>Enterobacterales</taxon>
        <taxon>Erwiniaceae</taxon>
        <taxon>Pantoea</taxon>
    </lineage>
</organism>
<accession>A0A7Y6NF85</accession>
<evidence type="ECO:0000313" key="3">
    <source>
        <dbReference type="Proteomes" id="UP000566985"/>
    </source>
</evidence>
<dbReference type="RefSeq" id="WP_176035887.1">
    <property type="nucleotide sequence ID" value="NZ_JABWPE010000013.1"/>
</dbReference>